<dbReference type="InterPro" id="IPR013830">
    <property type="entry name" value="SGNH_hydro"/>
</dbReference>
<dbReference type="Pfam" id="PF13472">
    <property type="entry name" value="Lipase_GDSL_2"/>
    <property type="match status" value="1"/>
</dbReference>
<protein>
    <submittedName>
        <fullName evidence="3">Arylesterase</fullName>
    </submittedName>
</protein>
<dbReference type="KEGG" id="hja:BST95_13040"/>
<dbReference type="GO" id="GO:0004622">
    <property type="term" value="F:phosphatidylcholine lysophospholipase activity"/>
    <property type="evidence" value="ECO:0007669"/>
    <property type="project" value="TreeGrafter"/>
</dbReference>
<evidence type="ECO:0000313" key="4">
    <source>
        <dbReference type="Proteomes" id="UP000235162"/>
    </source>
</evidence>
<keyword evidence="1" id="KW-0732">Signal</keyword>
<feature type="signal peptide" evidence="1">
    <location>
        <begin position="1"/>
        <end position="26"/>
    </location>
</feature>
<dbReference type="RefSeq" id="WP_084200021.1">
    <property type="nucleotide sequence ID" value="NZ_BMYL01000005.1"/>
</dbReference>
<feature type="chain" id="PRO_5042877394" evidence="1">
    <location>
        <begin position="27"/>
        <end position="211"/>
    </location>
</feature>
<proteinExistence type="predicted"/>
<comment type="caution">
    <text evidence="3">The sequence shown here is derived from an EMBL/GenBank/DDBJ whole genome shotgun (WGS) entry which is preliminary data.</text>
</comment>
<sequence length="211" mass="22718">MQRFLYRLLRVFTVVGLLLVSATTPAQSSATTVLVLGDSISAAYGMSLQEGWVALLARQIAEERPGTKVVNASISGETTGGALRRLPVLLEQHKPDLVVIELGGNDGLRGFPLNDFRDNLTQLATLSQDAGAKVLFLPMQIPPNYGSRYTQGFYDSYARVAEASGSAIGAFILEAVAIDPQLMQEDGIHPKAEAQQTMLETVYPDIRGALP</sequence>
<gene>
    <name evidence="3" type="ORF">C0029_05155</name>
</gene>
<dbReference type="Proteomes" id="UP000235162">
    <property type="component" value="Unassembled WGS sequence"/>
</dbReference>
<dbReference type="InterPro" id="IPR036514">
    <property type="entry name" value="SGNH_hydro_sf"/>
</dbReference>
<evidence type="ECO:0000259" key="2">
    <source>
        <dbReference type="Pfam" id="PF13472"/>
    </source>
</evidence>
<dbReference type="Gene3D" id="3.40.50.1110">
    <property type="entry name" value="SGNH hydrolase"/>
    <property type="match status" value="1"/>
</dbReference>
<evidence type="ECO:0000256" key="1">
    <source>
        <dbReference type="SAM" id="SignalP"/>
    </source>
</evidence>
<accession>A0AAP8MI63</accession>
<organism evidence="3 4">
    <name type="scientific">Halioglobus japonicus</name>
    <dbReference type="NCBI Taxonomy" id="930805"/>
    <lineage>
        <taxon>Bacteria</taxon>
        <taxon>Pseudomonadati</taxon>
        <taxon>Pseudomonadota</taxon>
        <taxon>Gammaproteobacteria</taxon>
        <taxon>Cellvibrionales</taxon>
        <taxon>Halieaceae</taxon>
        <taxon>Halioglobus</taxon>
    </lineage>
</organism>
<dbReference type="PANTHER" id="PTHR30383">
    <property type="entry name" value="THIOESTERASE 1/PROTEASE 1/LYSOPHOSPHOLIPASE L1"/>
    <property type="match status" value="1"/>
</dbReference>
<dbReference type="SUPFAM" id="SSF52266">
    <property type="entry name" value="SGNH hydrolase"/>
    <property type="match status" value="1"/>
</dbReference>
<reference evidence="3 4" key="1">
    <citation type="submission" date="2018-01" db="EMBL/GenBank/DDBJ databases">
        <title>The draft genome sequence of Halioglobus japonicus S1-36.</title>
        <authorList>
            <person name="Du Z.-J."/>
            <person name="Shi M.-J."/>
        </authorList>
    </citation>
    <scope>NUCLEOTIDE SEQUENCE [LARGE SCALE GENOMIC DNA]</scope>
    <source>
        <strain evidence="3 4">S1-36</strain>
    </source>
</reference>
<dbReference type="EMBL" id="PKUR01000001">
    <property type="protein sequence ID" value="PLW87952.1"/>
    <property type="molecule type" value="Genomic_DNA"/>
</dbReference>
<evidence type="ECO:0000313" key="3">
    <source>
        <dbReference type="EMBL" id="PLW87952.1"/>
    </source>
</evidence>
<dbReference type="PANTHER" id="PTHR30383:SF24">
    <property type="entry name" value="THIOESTERASE 1_PROTEASE 1_LYSOPHOSPHOLIPASE L1"/>
    <property type="match status" value="1"/>
</dbReference>
<feature type="domain" description="SGNH hydrolase-type esterase" evidence="2">
    <location>
        <begin position="35"/>
        <end position="196"/>
    </location>
</feature>
<dbReference type="InterPro" id="IPR051532">
    <property type="entry name" value="Ester_Hydrolysis_Enzymes"/>
</dbReference>
<dbReference type="AlphaFoldDB" id="A0AAP8MI63"/>
<name>A0AAP8MI63_9GAMM</name>
<dbReference type="CDD" id="cd01822">
    <property type="entry name" value="Lysophospholipase_L1_like"/>
    <property type="match status" value="1"/>
</dbReference>
<keyword evidence="4" id="KW-1185">Reference proteome</keyword>